<dbReference type="EMBL" id="CP072788">
    <property type="protein sequence ID" value="QTR05071.1"/>
    <property type="molecule type" value="Genomic_DNA"/>
</dbReference>
<reference evidence="3" key="2">
    <citation type="submission" date="2021-04" db="EMBL/GenBank/DDBJ databases">
        <title>Saccharothrix algeriensis WGS.</title>
        <authorList>
            <person name="Stuskova K."/>
            <person name="Hakalova E."/>
            <person name="Tebbal A.B."/>
            <person name="Eichmeier A."/>
        </authorList>
    </citation>
    <scope>NUCLEOTIDE SEQUENCE</scope>
    <source>
        <strain evidence="3">NRRL B-24137</strain>
    </source>
</reference>
<sequence length="66" mass="6536">MRTRRFVSSALVAATAAALLAIGAGTAVAQGDPAAGRTSSGFAAQPGAAARVGVDLDNREWQIVAP</sequence>
<dbReference type="RefSeq" id="WP_204842012.1">
    <property type="nucleotide sequence ID" value="NZ_JAFBCL010000001.1"/>
</dbReference>
<evidence type="ECO:0000313" key="2">
    <source>
        <dbReference type="EMBL" id="MBM7811140.1"/>
    </source>
</evidence>
<keyword evidence="1" id="KW-0732">Signal</keyword>
<dbReference type="EMBL" id="JAFBCL010000001">
    <property type="protein sequence ID" value="MBM7811140.1"/>
    <property type="molecule type" value="Genomic_DNA"/>
</dbReference>
<evidence type="ECO:0000313" key="3">
    <source>
        <dbReference type="EMBL" id="QTR05071.1"/>
    </source>
</evidence>
<evidence type="ECO:0000256" key="1">
    <source>
        <dbReference type="SAM" id="SignalP"/>
    </source>
</evidence>
<proteinExistence type="predicted"/>
<keyword evidence="5" id="KW-1185">Reference proteome</keyword>
<feature type="signal peptide" evidence="1">
    <location>
        <begin position="1"/>
        <end position="29"/>
    </location>
</feature>
<evidence type="ECO:0000313" key="5">
    <source>
        <dbReference type="Proteomes" id="UP001195724"/>
    </source>
</evidence>
<dbReference type="AlphaFoldDB" id="A0A8T8I394"/>
<dbReference type="Proteomes" id="UP000671828">
    <property type="component" value="Chromosome"/>
</dbReference>
<protein>
    <submittedName>
        <fullName evidence="2">Membrane protein</fullName>
    </submittedName>
</protein>
<gene>
    <name evidence="3" type="ORF">J7S33_10335</name>
    <name evidence="2" type="ORF">JOE68_002005</name>
</gene>
<accession>A0A8T8I394</accession>
<evidence type="ECO:0000313" key="4">
    <source>
        <dbReference type="Proteomes" id="UP000671828"/>
    </source>
</evidence>
<reference evidence="2 5" key="1">
    <citation type="submission" date="2021-01" db="EMBL/GenBank/DDBJ databases">
        <title>Sequencing the genomes of 1000 actinobacteria strains.</title>
        <authorList>
            <person name="Klenk H.-P."/>
        </authorList>
    </citation>
    <scope>NUCLEOTIDE SEQUENCE [LARGE SCALE GENOMIC DNA]</scope>
    <source>
        <strain evidence="2 5">DSM 44581</strain>
    </source>
</reference>
<dbReference type="Proteomes" id="UP001195724">
    <property type="component" value="Unassembled WGS sequence"/>
</dbReference>
<name>A0A8T8I394_9PSEU</name>
<feature type="chain" id="PRO_5035767829" evidence="1">
    <location>
        <begin position="30"/>
        <end position="66"/>
    </location>
</feature>
<organism evidence="3 4">
    <name type="scientific">Saccharothrix algeriensis</name>
    <dbReference type="NCBI Taxonomy" id="173560"/>
    <lineage>
        <taxon>Bacteria</taxon>
        <taxon>Bacillati</taxon>
        <taxon>Actinomycetota</taxon>
        <taxon>Actinomycetes</taxon>
        <taxon>Pseudonocardiales</taxon>
        <taxon>Pseudonocardiaceae</taxon>
        <taxon>Saccharothrix</taxon>
    </lineage>
</organism>